<comment type="similarity">
    <text evidence="1">Belongs to the 4-hydroxybenzoyl-CoA thioesterase family.</text>
</comment>
<evidence type="ECO:0000256" key="1">
    <source>
        <dbReference type="ARBA" id="ARBA00005953"/>
    </source>
</evidence>
<dbReference type="InterPro" id="IPR006683">
    <property type="entry name" value="Thioestr_dom"/>
</dbReference>
<dbReference type="InterPro" id="IPR016181">
    <property type="entry name" value="Acyl_CoA_acyltransferase"/>
</dbReference>
<dbReference type="GO" id="GO:0016747">
    <property type="term" value="F:acyltransferase activity, transferring groups other than amino-acyl groups"/>
    <property type="evidence" value="ECO:0007669"/>
    <property type="project" value="InterPro"/>
</dbReference>
<dbReference type="InterPro" id="IPR050563">
    <property type="entry name" value="4-hydroxybenzoyl-CoA_TE"/>
</dbReference>
<dbReference type="InterPro" id="IPR029069">
    <property type="entry name" value="HotDog_dom_sf"/>
</dbReference>
<dbReference type="SUPFAM" id="SSF54637">
    <property type="entry name" value="Thioesterase/thiol ester dehydrase-isomerase"/>
    <property type="match status" value="1"/>
</dbReference>
<keyword evidence="2 4" id="KW-0378">Hydrolase</keyword>
<dbReference type="CDD" id="cd00586">
    <property type="entry name" value="4HBT"/>
    <property type="match status" value="1"/>
</dbReference>
<dbReference type="InterPro" id="IPR000182">
    <property type="entry name" value="GNAT_dom"/>
</dbReference>
<dbReference type="Gene3D" id="3.40.630.30">
    <property type="match status" value="1"/>
</dbReference>
<feature type="domain" description="N-acetyltransferase" evidence="3">
    <location>
        <begin position="155"/>
        <end position="296"/>
    </location>
</feature>
<dbReference type="Proteomes" id="UP000295357">
    <property type="component" value="Unassembled WGS sequence"/>
</dbReference>
<keyword evidence="5" id="KW-1185">Reference proteome</keyword>
<dbReference type="PROSITE" id="PS51186">
    <property type="entry name" value="GNAT"/>
    <property type="match status" value="1"/>
</dbReference>
<evidence type="ECO:0000313" key="5">
    <source>
        <dbReference type="Proteomes" id="UP000295357"/>
    </source>
</evidence>
<proteinExistence type="inferred from homology"/>
<dbReference type="OrthoDB" id="9796171at2"/>
<sequence length="296" mass="32928">MSTPTNPAVPTPRRAEFRSFERLRVRWAEIDAQHIVFNGHYLTYIDTAVGAYWRALALPYAQTMAALGGDLFVRKATLEYLDAARYDEQLDVGVRCERVGNSSLTLRCAVFRAEQCLVHAEMVYVFAHAQERRPLPVPAALRELLLGFERGESMVTVRQGDWAALGEDARAIRQAVFVQEQGIPAEMEWDSADAACLHAVAYNRLGRPLGTGRLLEHVPGVAKIGRMAVAASLRGSRVGRELLEALMRSARERGDREVLLHAQLSAEGFYARAGFQRRGPVFEEAGIAHVEMVRAL</sequence>
<dbReference type="GO" id="GO:0047617">
    <property type="term" value="F:fatty acyl-CoA hydrolase activity"/>
    <property type="evidence" value="ECO:0007669"/>
    <property type="project" value="TreeGrafter"/>
</dbReference>
<name>A0A4R6N475_9BURK</name>
<dbReference type="RefSeq" id="WP_133603583.1">
    <property type="nucleotide sequence ID" value="NZ_JAUFPJ010000004.1"/>
</dbReference>
<dbReference type="SUPFAM" id="SSF55729">
    <property type="entry name" value="Acyl-CoA N-acyltransferases (Nat)"/>
    <property type="match status" value="1"/>
</dbReference>
<dbReference type="Pfam" id="PF13673">
    <property type="entry name" value="Acetyltransf_10"/>
    <property type="match status" value="1"/>
</dbReference>
<reference evidence="4 5" key="1">
    <citation type="submission" date="2019-03" db="EMBL/GenBank/DDBJ databases">
        <title>Genomic Encyclopedia of Type Strains, Phase IV (KMG-IV): sequencing the most valuable type-strain genomes for metagenomic binning, comparative biology and taxonomic classification.</title>
        <authorList>
            <person name="Goeker M."/>
        </authorList>
    </citation>
    <scope>NUCLEOTIDE SEQUENCE [LARGE SCALE GENOMIC DNA]</scope>
    <source>
        <strain evidence="4 5">DSM 25082</strain>
    </source>
</reference>
<dbReference type="EMBL" id="SNXE01000004">
    <property type="protein sequence ID" value="TDP09607.1"/>
    <property type="molecule type" value="Genomic_DNA"/>
</dbReference>
<dbReference type="PANTHER" id="PTHR31793">
    <property type="entry name" value="4-HYDROXYBENZOYL-COA THIOESTERASE FAMILY MEMBER"/>
    <property type="match status" value="1"/>
</dbReference>
<gene>
    <name evidence="4" type="ORF">DFR39_104168</name>
</gene>
<organism evidence="4 5">
    <name type="scientific">Roseateles asaccharophilus</name>
    <dbReference type="NCBI Taxonomy" id="582607"/>
    <lineage>
        <taxon>Bacteria</taxon>
        <taxon>Pseudomonadati</taxon>
        <taxon>Pseudomonadota</taxon>
        <taxon>Betaproteobacteria</taxon>
        <taxon>Burkholderiales</taxon>
        <taxon>Sphaerotilaceae</taxon>
        <taxon>Roseateles</taxon>
    </lineage>
</organism>
<evidence type="ECO:0000256" key="2">
    <source>
        <dbReference type="ARBA" id="ARBA00022801"/>
    </source>
</evidence>
<dbReference type="AlphaFoldDB" id="A0A4R6N475"/>
<dbReference type="InterPro" id="IPR006684">
    <property type="entry name" value="YbgC/YbaW"/>
</dbReference>
<dbReference type="CDD" id="cd04301">
    <property type="entry name" value="NAT_SF"/>
    <property type="match status" value="1"/>
</dbReference>
<evidence type="ECO:0000313" key="4">
    <source>
        <dbReference type="EMBL" id="TDP09607.1"/>
    </source>
</evidence>
<evidence type="ECO:0000259" key="3">
    <source>
        <dbReference type="PROSITE" id="PS51186"/>
    </source>
</evidence>
<comment type="caution">
    <text evidence="4">The sequence shown here is derived from an EMBL/GenBank/DDBJ whole genome shotgun (WGS) entry which is preliminary data.</text>
</comment>
<dbReference type="Gene3D" id="3.10.129.10">
    <property type="entry name" value="Hotdog Thioesterase"/>
    <property type="match status" value="1"/>
</dbReference>
<protein>
    <submittedName>
        <fullName evidence="4">YbgC/YbaW family acyl-CoA thioester hydrolase</fullName>
    </submittedName>
</protein>
<dbReference type="PANTHER" id="PTHR31793:SF27">
    <property type="entry name" value="NOVEL THIOESTERASE SUPERFAMILY DOMAIN AND SAPOSIN A-TYPE DOMAIN CONTAINING PROTEIN (0610012H03RIK)"/>
    <property type="match status" value="1"/>
</dbReference>
<accession>A0A4R6N475</accession>
<dbReference type="Pfam" id="PF03061">
    <property type="entry name" value="4HBT"/>
    <property type="match status" value="1"/>
</dbReference>
<dbReference type="NCBIfam" id="TIGR00051">
    <property type="entry name" value="YbgC/FadM family acyl-CoA thioesterase"/>
    <property type="match status" value="1"/>
</dbReference>